<accession>A0AAE0AL62</accession>
<name>A0AAE0AL62_9ROSI</name>
<dbReference type="Proteomes" id="UP001281410">
    <property type="component" value="Unassembled WGS sequence"/>
</dbReference>
<keyword evidence="3" id="KW-1185">Reference proteome</keyword>
<feature type="compositionally biased region" description="Basic residues" evidence="1">
    <location>
        <begin position="41"/>
        <end position="53"/>
    </location>
</feature>
<feature type="region of interest" description="Disordered" evidence="1">
    <location>
        <begin position="32"/>
        <end position="58"/>
    </location>
</feature>
<gene>
    <name evidence="2" type="ORF">Dsin_013434</name>
</gene>
<sequence>METIHRFSLRLLPISLTPKHLTPAPIFYPTRIPTTDPNILHRSHSSRPGKHTRPPQLPRQIGFWVCEKRRNKPVAVPPIVKASDPVFHEPARKVDPKSNLVSEDTEDY</sequence>
<organism evidence="2 3">
    <name type="scientific">Dipteronia sinensis</name>
    <dbReference type="NCBI Taxonomy" id="43782"/>
    <lineage>
        <taxon>Eukaryota</taxon>
        <taxon>Viridiplantae</taxon>
        <taxon>Streptophyta</taxon>
        <taxon>Embryophyta</taxon>
        <taxon>Tracheophyta</taxon>
        <taxon>Spermatophyta</taxon>
        <taxon>Magnoliopsida</taxon>
        <taxon>eudicotyledons</taxon>
        <taxon>Gunneridae</taxon>
        <taxon>Pentapetalae</taxon>
        <taxon>rosids</taxon>
        <taxon>malvids</taxon>
        <taxon>Sapindales</taxon>
        <taxon>Sapindaceae</taxon>
        <taxon>Hippocastanoideae</taxon>
        <taxon>Acereae</taxon>
        <taxon>Dipteronia</taxon>
    </lineage>
</organism>
<dbReference type="EMBL" id="JANJYJ010000004">
    <property type="protein sequence ID" value="KAK3219464.1"/>
    <property type="molecule type" value="Genomic_DNA"/>
</dbReference>
<comment type="caution">
    <text evidence="2">The sequence shown here is derived from an EMBL/GenBank/DDBJ whole genome shotgun (WGS) entry which is preliminary data.</text>
</comment>
<evidence type="ECO:0000256" key="1">
    <source>
        <dbReference type="SAM" id="MobiDB-lite"/>
    </source>
</evidence>
<feature type="region of interest" description="Disordered" evidence="1">
    <location>
        <begin position="87"/>
        <end position="108"/>
    </location>
</feature>
<dbReference type="AlphaFoldDB" id="A0AAE0AL62"/>
<proteinExistence type="predicted"/>
<evidence type="ECO:0000313" key="2">
    <source>
        <dbReference type="EMBL" id="KAK3219464.1"/>
    </source>
</evidence>
<reference evidence="2" key="1">
    <citation type="journal article" date="2023" name="Plant J.">
        <title>Genome sequences and population genomics provide insights into the demographic history, inbreeding, and mutation load of two 'living fossil' tree species of Dipteronia.</title>
        <authorList>
            <person name="Feng Y."/>
            <person name="Comes H.P."/>
            <person name="Chen J."/>
            <person name="Zhu S."/>
            <person name="Lu R."/>
            <person name="Zhang X."/>
            <person name="Li P."/>
            <person name="Qiu J."/>
            <person name="Olsen K.M."/>
            <person name="Qiu Y."/>
        </authorList>
    </citation>
    <scope>NUCLEOTIDE SEQUENCE</scope>
    <source>
        <strain evidence="2">NBL</strain>
    </source>
</reference>
<feature type="compositionally biased region" description="Basic and acidic residues" evidence="1">
    <location>
        <begin position="87"/>
        <end position="96"/>
    </location>
</feature>
<protein>
    <submittedName>
        <fullName evidence="2">Uncharacterized protein</fullName>
    </submittedName>
</protein>
<evidence type="ECO:0000313" key="3">
    <source>
        <dbReference type="Proteomes" id="UP001281410"/>
    </source>
</evidence>